<evidence type="ECO:0000313" key="1">
    <source>
        <dbReference type="EMBL" id="MBW84663.1"/>
    </source>
</evidence>
<sequence length="65" mass="7992">MPIIKQMDPKNLTWILRYVMWMLLQHHAAWWLVTSIKDFWYQVRKSMSLHLVMEEAQCHSLKIHV</sequence>
<reference evidence="1" key="1">
    <citation type="submission" date="2018-02" db="EMBL/GenBank/DDBJ databases">
        <title>Rhizophora mucronata_Transcriptome.</title>
        <authorList>
            <person name="Meera S.P."/>
            <person name="Sreeshan A."/>
            <person name="Augustine A."/>
        </authorList>
    </citation>
    <scope>NUCLEOTIDE SEQUENCE</scope>
    <source>
        <tissue evidence="1">Leaf</tissue>
    </source>
</reference>
<name>A0A2P2ITY8_RHIMU</name>
<protein>
    <submittedName>
        <fullName evidence="1">Uncharacterized protein LOC105129971 isoform X3</fullName>
    </submittedName>
</protein>
<proteinExistence type="predicted"/>
<organism evidence="1">
    <name type="scientific">Rhizophora mucronata</name>
    <name type="common">Asiatic mangrove</name>
    <dbReference type="NCBI Taxonomy" id="61149"/>
    <lineage>
        <taxon>Eukaryota</taxon>
        <taxon>Viridiplantae</taxon>
        <taxon>Streptophyta</taxon>
        <taxon>Embryophyta</taxon>
        <taxon>Tracheophyta</taxon>
        <taxon>Spermatophyta</taxon>
        <taxon>Magnoliopsida</taxon>
        <taxon>eudicotyledons</taxon>
        <taxon>Gunneridae</taxon>
        <taxon>Pentapetalae</taxon>
        <taxon>rosids</taxon>
        <taxon>fabids</taxon>
        <taxon>Malpighiales</taxon>
        <taxon>Rhizophoraceae</taxon>
        <taxon>Rhizophora</taxon>
    </lineage>
</organism>
<dbReference type="EMBL" id="GGEC01004180">
    <property type="protein sequence ID" value="MBW84663.1"/>
    <property type="molecule type" value="Transcribed_RNA"/>
</dbReference>
<dbReference type="AlphaFoldDB" id="A0A2P2ITY8"/>
<accession>A0A2P2ITY8</accession>